<reference evidence="3 4" key="1">
    <citation type="submission" date="2020-02" db="EMBL/GenBank/DDBJ databases">
        <authorList>
            <person name="Brisse S."/>
        </authorList>
    </citation>
    <scope>NUCLEOTIDE SEQUENCE [LARGE SCALE GENOMIC DNA]</scope>
    <source>
        <strain evidence="3">CIP107547</strain>
    </source>
</reference>
<evidence type="ECO:0000313" key="3">
    <source>
        <dbReference type="EMBL" id="CAB0596568.1"/>
    </source>
</evidence>
<feature type="region of interest" description="Disordered" evidence="1">
    <location>
        <begin position="1"/>
        <end position="41"/>
    </location>
</feature>
<feature type="transmembrane region" description="Helical" evidence="2">
    <location>
        <begin position="47"/>
        <end position="69"/>
    </location>
</feature>
<dbReference type="Proteomes" id="UP000480222">
    <property type="component" value="Unassembled WGS sequence"/>
</dbReference>
<gene>
    <name evidence="3" type="ORF">CIP107547_01027</name>
</gene>
<feature type="compositionally biased region" description="Polar residues" evidence="1">
    <location>
        <begin position="30"/>
        <end position="41"/>
    </location>
</feature>
<name>A0A6J4WNC0_CORDP</name>
<protein>
    <submittedName>
        <fullName evidence="3">Uncharacterized protein</fullName>
    </submittedName>
</protein>
<accession>A0A6J4WNC0</accession>
<evidence type="ECO:0000256" key="1">
    <source>
        <dbReference type="SAM" id="MobiDB-lite"/>
    </source>
</evidence>
<proteinExistence type="predicted"/>
<keyword evidence="2" id="KW-0812">Transmembrane</keyword>
<sequence>MTSQQPSNSYDPHPETSSFRAVDPAPQPPLQAQVSSPAPQQVPKSPVAVVLIAVLATLCVVAALVLVGLKTGVIESNDKTSATAASAPESKKNDAPEQVAMRPQYPTLPAGAMSANDAAKAGEPAGNFNNVWIGSSVTSPQFARAVRDAYASNYVATQQLNATLSVHSEVTGLDYSMQCSDNGQFVTCTGGNNAVVYIG</sequence>
<feature type="region of interest" description="Disordered" evidence="1">
    <location>
        <begin position="79"/>
        <end position="99"/>
    </location>
</feature>
<comment type="caution">
    <text evidence="3">The sequence shown here is derived from an EMBL/GenBank/DDBJ whole genome shotgun (WGS) entry which is preliminary data.</text>
</comment>
<evidence type="ECO:0000313" key="4">
    <source>
        <dbReference type="Proteomes" id="UP000480222"/>
    </source>
</evidence>
<feature type="compositionally biased region" description="Polar residues" evidence="1">
    <location>
        <begin position="1"/>
        <end position="19"/>
    </location>
</feature>
<dbReference type="RefSeq" id="WP_224788003.1">
    <property type="nucleotide sequence ID" value="NZ_CAJDXW010000005.1"/>
</dbReference>
<keyword evidence="2" id="KW-1133">Transmembrane helix</keyword>
<dbReference type="AlphaFoldDB" id="A0A6J4WNC0"/>
<dbReference type="EMBL" id="CADDAV010000014">
    <property type="protein sequence ID" value="CAB0596568.1"/>
    <property type="molecule type" value="Genomic_DNA"/>
</dbReference>
<organism evidence="3 4">
    <name type="scientific">Corynebacterium diphtheriae</name>
    <dbReference type="NCBI Taxonomy" id="1717"/>
    <lineage>
        <taxon>Bacteria</taxon>
        <taxon>Bacillati</taxon>
        <taxon>Actinomycetota</taxon>
        <taxon>Actinomycetes</taxon>
        <taxon>Mycobacteriales</taxon>
        <taxon>Corynebacteriaceae</taxon>
        <taxon>Corynebacterium</taxon>
    </lineage>
</organism>
<evidence type="ECO:0000256" key="2">
    <source>
        <dbReference type="SAM" id="Phobius"/>
    </source>
</evidence>
<keyword evidence="2" id="KW-0472">Membrane</keyword>